<dbReference type="STRING" id="268407.PWYN_22015"/>
<dbReference type="OrthoDB" id="2627361at2"/>
<evidence type="ECO:0008006" key="3">
    <source>
        <dbReference type="Google" id="ProtNLM"/>
    </source>
</evidence>
<dbReference type="RefSeq" id="WP_036655976.1">
    <property type="nucleotide sequence ID" value="NZ_JQCR01000003.1"/>
</dbReference>
<evidence type="ECO:0000313" key="1">
    <source>
        <dbReference type="EMBL" id="KGE17298.1"/>
    </source>
</evidence>
<proteinExistence type="predicted"/>
<dbReference type="EMBL" id="JQCR01000003">
    <property type="protein sequence ID" value="KGE17298.1"/>
    <property type="molecule type" value="Genomic_DNA"/>
</dbReference>
<name>A0A098M5H6_9BACL</name>
<gene>
    <name evidence="1" type="ORF">PWYN_22015</name>
</gene>
<dbReference type="Proteomes" id="UP000029734">
    <property type="component" value="Unassembled WGS sequence"/>
</dbReference>
<reference evidence="1 2" key="2">
    <citation type="submission" date="2014-10" db="EMBL/GenBank/DDBJ databases">
        <title>Comparative genomics of the Paenibacillus odorifer group.</title>
        <authorList>
            <person name="Tsai Y.-C."/>
            <person name="Martin N."/>
            <person name="Korlach J."/>
            <person name="Wiedmann M."/>
        </authorList>
    </citation>
    <scope>NUCLEOTIDE SEQUENCE [LARGE SCALE GENOMIC DNA]</scope>
    <source>
        <strain evidence="1 2">DSM 18334</strain>
    </source>
</reference>
<keyword evidence="2" id="KW-1185">Reference proteome</keyword>
<protein>
    <recommendedName>
        <fullName evidence="3">Lipoprotein</fullName>
    </recommendedName>
</protein>
<accession>A0A098M5H6</accession>
<sequence length="157" mass="17518">MNLKSVFVFLVILIVLSACSGGGEERKISLENVIQSMETQGLKVFPIHLKGGKSHFGELNHVTAVTYAIDTYSMDKLPQTSPDSSLHTDAVNVYIFIFDSEQAQNVGRKNLDEKLASANFVTIPSVYEKKNVLVVHFKLPDEKVEYDDMIKKAVKNL</sequence>
<comment type="caution">
    <text evidence="1">The sequence shown here is derived from an EMBL/GenBank/DDBJ whole genome shotgun (WGS) entry which is preliminary data.</text>
</comment>
<dbReference type="AlphaFoldDB" id="A0A098M5H6"/>
<organism evidence="1 2">
    <name type="scientific">Paenibacillus wynnii</name>
    <dbReference type="NCBI Taxonomy" id="268407"/>
    <lineage>
        <taxon>Bacteria</taxon>
        <taxon>Bacillati</taxon>
        <taxon>Bacillota</taxon>
        <taxon>Bacilli</taxon>
        <taxon>Bacillales</taxon>
        <taxon>Paenibacillaceae</taxon>
        <taxon>Paenibacillus</taxon>
    </lineage>
</organism>
<evidence type="ECO:0000313" key="2">
    <source>
        <dbReference type="Proteomes" id="UP000029734"/>
    </source>
</evidence>
<dbReference type="PROSITE" id="PS51257">
    <property type="entry name" value="PROKAR_LIPOPROTEIN"/>
    <property type="match status" value="1"/>
</dbReference>
<reference evidence="1 2" key="1">
    <citation type="submission" date="2014-08" db="EMBL/GenBank/DDBJ databases">
        <authorList>
            <person name="den Bakker H.C."/>
        </authorList>
    </citation>
    <scope>NUCLEOTIDE SEQUENCE [LARGE SCALE GENOMIC DNA]</scope>
    <source>
        <strain evidence="1 2">DSM 18334</strain>
    </source>
</reference>